<dbReference type="Proteomes" id="UP000035929">
    <property type="component" value="Unassembled WGS sequence"/>
</dbReference>
<name>A0A0J6SJQ2_9HYPH</name>
<dbReference type="Gene3D" id="3.30.420.240">
    <property type="match status" value="1"/>
</dbReference>
<dbReference type="InterPro" id="IPR027417">
    <property type="entry name" value="P-loop_NTPase"/>
</dbReference>
<proteinExistence type="predicted"/>
<dbReference type="RefSeq" id="WP_048464678.1">
    <property type="nucleotide sequence ID" value="NZ_LABX01000113.1"/>
</dbReference>
<evidence type="ECO:0008006" key="3">
    <source>
        <dbReference type="Google" id="ProtNLM"/>
    </source>
</evidence>
<dbReference type="AlphaFoldDB" id="A0A0J6SJQ2"/>
<reference evidence="1 2" key="1">
    <citation type="submission" date="2015-03" db="EMBL/GenBank/DDBJ databases">
        <title>Genome sequencing of Methylobacterium aquaticum DSM16371 type strain.</title>
        <authorList>
            <person name="Chaudhry V."/>
            <person name="Patil P.B."/>
        </authorList>
    </citation>
    <scope>NUCLEOTIDE SEQUENCE [LARGE SCALE GENOMIC DNA]</scope>
    <source>
        <strain evidence="1 2">DSM 16371</strain>
    </source>
</reference>
<sequence length="475" mass="52222">MKRLLTMRDAIEDPDVFGTILSGESWDAWRALLIASQGEPLTNDERAIFTTLTGRDREPVEPVEELWAIVGRRGGKTRAMSVLAAYFAVLVDWSEVLAPGERGSLPLMAASTYQATKAFSYIGGIFEHVPAFRDHEINRTSEMLSTNTGVDIEVRPANFRTARGGTLVAALCDELAFWRNENSKNPDKEILDALRPGLGTTGGPLIIISSPYAKRGELYGAYRKDFGQKGDPAVLIAKAPSRTLNPKLSEKVVARAYERDSASAKAEYGAEFREDLEDFVSSEVVDACTASGVSELPAGERVKYFAFVDPAGGSGQDSMTLAIAHDEKGTIVVDRVLEKAPPFSPEATVEEFALVLKSYRVGVVVGDRWGGEWPREAFRKNNIRYDLAEMSKSEIYQAALPRLNSKTVRLLDIARLKSQLCNLERRTSRGSRDSIDHPPGEHDDVANAVCGVIAQPPRGFRYGMLDVVARNEMMT</sequence>
<gene>
    <name evidence="1" type="ORF">VP06_15550</name>
</gene>
<organism evidence="1 2">
    <name type="scientific">Methylobacterium aquaticum</name>
    <dbReference type="NCBI Taxonomy" id="270351"/>
    <lineage>
        <taxon>Bacteria</taxon>
        <taxon>Pseudomonadati</taxon>
        <taxon>Pseudomonadota</taxon>
        <taxon>Alphaproteobacteria</taxon>
        <taxon>Hyphomicrobiales</taxon>
        <taxon>Methylobacteriaceae</taxon>
        <taxon>Methylobacterium</taxon>
    </lineage>
</organism>
<evidence type="ECO:0000313" key="1">
    <source>
        <dbReference type="EMBL" id="KMO33869.1"/>
    </source>
</evidence>
<dbReference type="Gene3D" id="3.40.50.300">
    <property type="entry name" value="P-loop containing nucleotide triphosphate hydrolases"/>
    <property type="match status" value="1"/>
</dbReference>
<evidence type="ECO:0000313" key="2">
    <source>
        <dbReference type="Proteomes" id="UP000035929"/>
    </source>
</evidence>
<accession>A0A0J6SJQ2</accession>
<comment type="caution">
    <text evidence="1">The sequence shown here is derived from an EMBL/GenBank/DDBJ whole genome shotgun (WGS) entry which is preliminary data.</text>
</comment>
<dbReference type="OrthoDB" id="280696at2"/>
<dbReference type="PATRIC" id="fig|270351.6.peg.559"/>
<dbReference type="EMBL" id="LABX01000113">
    <property type="protein sequence ID" value="KMO33869.1"/>
    <property type="molecule type" value="Genomic_DNA"/>
</dbReference>
<protein>
    <recommendedName>
        <fullName evidence="3">Terminase</fullName>
    </recommendedName>
</protein>